<dbReference type="RefSeq" id="WP_105866856.1">
    <property type="nucleotide sequence ID" value="NZ_PVLV01000007.1"/>
</dbReference>
<name>A0A2S9Q336_9ACTN</name>
<dbReference type="AlphaFoldDB" id="A0A2S9Q336"/>
<dbReference type="Proteomes" id="UP000239322">
    <property type="component" value="Unassembled WGS sequence"/>
</dbReference>
<evidence type="ECO:0000313" key="1">
    <source>
        <dbReference type="EMBL" id="PRH81090.1"/>
    </source>
</evidence>
<reference evidence="1 2" key="1">
    <citation type="submission" date="2018-03" db="EMBL/GenBank/DDBJ databases">
        <title>Novel Streptomyces sp. from soil.</title>
        <authorList>
            <person name="Tan G.Y.A."/>
            <person name="Lee Z.Y."/>
        </authorList>
    </citation>
    <scope>NUCLEOTIDE SEQUENCE [LARGE SCALE GENOMIC DNA]</scope>
    <source>
        <strain evidence="1 2">ST5x</strain>
    </source>
</reference>
<keyword evidence="2" id="KW-1185">Reference proteome</keyword>
<dbReference type="InterPro" id="IPR046300">
    <property type="entry name" value="DUF6415"/>
</dbReference>
<evidence type="ECO:0000313" key="2">
    <source>
        <dbReference type="Proteomes" id="UP000239322"/>
    </source>
</evidence>
<gene>
    <name evidence="1" type="ORF">C6N75_00665</name>
</gene>
<proteinExistence type="predicted"/>
<comment type="caution">
    <text evidence="1">The sequence shown here is derived from an EMBL/GenBank/DDBJ whole genome shotgun (WGS) entry which is preliminary data.</text>
</comment>
<protein>
    <submittedName>
        <fullName evidence="1">Uncharacterized protein</fullName>
    </submittedName>
</protein>
<sequence length="154" mass="16720">MTTPTHLAPAPADQDDNVERLTRLLDALRDDHALDLVYDDVEIALGGVTPSAEQIAEFTPRLRRALPQLVTVARKRAAKRPTEVTAAEIEAIKAANQALADTEPVENPAESKARRLLRRPAAPTDLPLALGHLRLLGRCTQDLLDILLAGDDAE</sequence>
<dbReference type="Pfam" id="PF19979">
    <property type="entry name" value="DUF6415"/>
    <property type="match status" value="1"/>
</dbReference>
<accession>A0A2S9Q336</accession>
<dbReference type="EMBL" id="PVLV01000007">
    <property type="protein sequence ID" value="PRH81090.1"/>
    <property type="molecule type" value="Genomic_DNA"/>
</dbReference>
<organism evidence="1 2">
    <name type="scientific">Streptomyces solincola</name>
    <dbReference type="NCBI Taxonomy" id="2100817"/>
    <lineage>
        <taxon>Bacteria</taxon>
        <taxon>Bacillati</taxon>
        <taxon>Actinomycetota</taxon>
        <taxon>Actinomycetes</taxon>
        <taxon>Kitasatosporales</taxon>
        <taxon>Streptomycetaceae</taxon>
        <taxon>Streptomyces</taxon>
    </lineage>
</organism>